<evidence type="ECO:0000313" key="3">
    <source>
        <dbReference type="Proteomes" id="UP001500929"/>
    </source>
</evidence>
<dbReference type="RefSeq" id="WP_259479158.1">
    <property type="nucleotide sequence ID" value="NZ_BAAAQY010000004.1"/>
</dbReference>
<proteinExistence type="predicted"/>
<feature type="domain" description="AB hydrolase-1" evidence="1">
    <location>
        <begin position="54"/>
        <end position="198"/>
    </location>
</feature>
<dbReference type="InterPro" id="IPR029058">
    <property type="entry name" value="AB_hydrolase_fold"/>
</dbReference>
<gene>
    <name evidence="2" type="ORF">GCM10009851_16650</name>
</gene>
<comment type="caution">
    <text evidence="2">The sequence shown here is derived from an EMBL/GenBank/DDBJ whole genome shotgun (WGS) entry which is preliminary data.</text>
</comment>
<name>A0ABP5QD03_9MICO</name>
<dbReference type="Proteomes" id="UP001500929">
    <property type="component" value="Unassembled WGS sequence"/>
</dbReference>
<organism evidence="2 3">
    <name type="scientific">Herbiconiux moechotypicola</name>
    <dbReference type="NCBI Taxonomy" id="637393"/>
    <lineage>
        <taxon>Bacteria</taxon>
        <taxon>Bacillati</taxon>
        <taxon>Actinomycetota</taxon>
        <taxon>Actinomycetes</taxon>
        <taxon>Micrococcales</taxon>
        <taxon>Microbacteriaceae</taxon>
        <taxon>Herbiconiux</taxon>
    </lineage>
</organism>
<dbReference type="Gene3D" id="3.40.50.1820">
    <property type="entry name" value="alpha/beta hydrolase"/>
    <property type="match status" value="1"/>
</dbReference>
<dbReference type="PANTHER" id="PTHR42103:SF2">
    <property type="entry name" value="AB HYDROLASE-1 DOMAIN-CONTAINING PROTEIN"/>
    <property type="match status" value="1"/>
</dbReference>
<evidence type="ECO:0000259" key="1">
    <source>
        <dbReference type="Pfam" id="PF00561"/>
    </source>
</evidence>
<dbReference type="Pfam" id="PF00561">
    <property type="entry name" value="Abhydrolase_1"/>
    <property type="match status" value="1"/>
</dbReference>
<dbReference type="InterPro" id="IPR000073">
    <property type="entry name" value="AB_hydrolase_1"/>
</dbReference>
<dbReference type="SUPFAM" id="SSF53474">
    <property type="entry name" value="alpha/beta-Hydrolases"/>
    <property type="match status" value="1"/>
</dbReference>
<sequence length="239" mass="25885">MTATEIRSATELPARREEIELHTDDGLTLVGELATPLSGEPVATLVTLHPLPTHGGFMDSHVLRKAAARLPALADLAVLRFNLRGVTSPRGTSEGAFDGGEGERFDVKAAMDFVAQRGLPHPWLVGWSFGTELALRYGAQYPIEGAILLSPPLHRASDAEVAAWEGNGKRLVALVPEFDDYLRPAEARERFASVPSLELVPVEGGKHLWVGEAQVRRVLDEIVARVNAPAYPLPTTYDA</sequence>
<dbReference type="EMBL" id="BAAAQY010000004">
    <property type="protein sequence ID" value="GAA2232221.1"/>
    <property type="molecule type" value="Genomic_DNA"/>
</dbReference>
<protein>
    <recommendedName>
        <fullName evidence="1">AB hydrolase-1 domain-containing protein</fullName>
    </recommendedName>
</protein>
<accession>A0ABP5QD03</accession>
<keyword evidence="3" id="KW-1185">Reference proteome</keyword>
<evidence type="ECO:0000313" key="2">
    <source>
        <dbReference type="EMBL" id="GAA2232221.1"/>
    </source>
</evidence>
<dbReference type="PANTHER" id="PTHR42103">
    <property type="entry name" value="ALPHA/BETA-HYDROLASES SUPERFAMILY PROTEIN"/>
    <property type="match status" value="1"/>
</dbReference>
<reference evidence="3" key="1">
    <citation type="journal article" date="2019" name="Int. J. Syst. Evol. Microbiol.">
        <title>The Global Catalogue of Microorganisms (GCM) 10K type strain sequencing project: providing services to taxonomists for standard genome sequencing and annotation.</title>
        <authorList>
            <consortium name="The Broad Institute Genomics Platform"/>
            <consortium name="The Broad Institute Genome Sequencing Center for Infectious Disease"/>
            <person name="Wu L."/>
            <person name="Ma J."/>
        </authorList>
    </citation>
    <scope>NUCLEOTIDE SEQUENCE [LARGE SCALE GENOMIC DNA]</scope>
    <source>
        <strain evidence="3">JCM 16117</strain>
    </source>
</reference>